<organism evidence="2 3">
    <name type="scientific">Ensete ventricosum</name>
    <name type="common">Abyssinian banana</name>
    <name type="synonym">Musa ensete</name>
    <dbReference type="NCBI Taxonomy" id="4639"/>
    <lineage>
        <taxon>Eukaryota</taxon>
        <taxon>Viridiplantae</taxon>
        <taxon>Streptophyta</taxon>
        <taxon>Embryophyta</taxon>
        <taxon>Tracheophyta</taxon>
        <taxon>Spermatophyta</taxon>
        <taxon>Magnoliopsida</taxon>
        <taxon>Liliopsida</taxon>
        <taxon>Zingiberales</taxon>
        <taxon>Musaceae</taxon>
        <taxon>Ensete</taxon>
    </lineage>
</organism>
<gene>
    <name evidence="2" type="ORF">B296_00019572</name>
</gene>
<evidence type="ECO:0000313" key="3">
    <source>
        <dbReference type="Proteomes" id="UP000287651"/>
    </source>
</evidence>
<feature type="region of interest" description="Disordered" evidence="1">
    <location>
        <begin position="1"/>
        <end position="65"/>
    </location>
</feature>
<evidence type="ECO:0000313" key="2">
    <source>
        <dbReference type="EMBL" id="RRT79394.1"/>
    </source>
</evidence>
<accession>A0A427AT09</accession>
<protein>
    <submittedName>
        <fullName evidence="2">Uncharacterized protein</fullName>
    </submittedName>
</protein>
<comment type="caution">
    <text evidence="2">The sequence shown here is derived from an EMBL/GenBank/DDBJ whole genome shotgun (WGS) entry which is preliminary data.</text>
</comment>
<reference evidence="2 3" key="1">
    <citation type="journal article" date="2014" name="Agronomy (Basel)">
        <title>A Draft Genome Sequence for Ensete ventricosum, the Drought-Tolerant Tree Against Hunger.</title>
        <authorList>
            <person name="Harrison J."/>
            <person name="Moore K.A."/>
            <person name="Paszkiewicz K."/>
            <person name="Jones T."/>
            <person name="Grant M."/>
            <person name="Ambacheew D."/>
            <person name="Muzemil S."/>
            <person name="Studholme D.J."/>
        </authorList>
    </citation>
    <scope>NUCLEOTIDE SEQUENCE [LARGE SCALE GENOMIC DNA]</scope>
</reference>
<dbReference type="EMBL" id="AMZH03001409">
    <property type="protein sequence ID" value="RRT79394.1"/>
    <property type="molecule type" value="Genomic_DNA"/>
</dbReference>
<name>A0A427AT09_ENSVE</name>
<dbReference type="AlphaFoldDB" id="A0A427AT09"/>
<sequence>MGDQLRPRPLQGQPLTRQSPVRPVGPPIGLSPVGAATCSAASTQSKRPYGRSTKASKDSGGREGATCYVCMVH</sequence>
<dbReference type="Proteomes" id="UP000287651">
    <property type="component" value="Unassembled WGS sequence"/>
</dbReference>
<evidence type="ECO:0000256" key="1">
    <source>
        <dbReference type="SAM" id="MobiDB-lite"/>
    </source>
</evidence>
<proteinExistence type="predicted"/>